<dbReference type="Gene3D" id="3.40.250.10">
    <property type="entry name" value="Rhodanese-like domain"/>
    <property type="match status" value="1"/>
</dbReference>
<comment type="caution">
    <text evidence="2">The sequence shown here is derived from an EMBL/GenBank/DDBJ whole genome shotgun (WGS) entry which is preliminary data.</text>
</comment>
<dbReference type="PROSITE" id="PS50206">
    <property type="entry name" value="RHODANESE_3"/>
    <property type="match status" value="1"/>
</dbReference>
<accession>A0A840EVW1</accession>
<feature type="domain" description="Rhodanese" evidence="1">
    <location>
        <begin position="83"/>
        <end position="126"/>
    </location>
</feature>
<dbReference type="EMBL" id="JACIFP010000001">
    <property type="protein sequence ID" value="MBB4134464.1"/>
    <property type="molecule type" value="Genomic_DNA"/>
</dbReference>
<protein>
    <recommendedName>
        <fullName evidence="1">Rhodanese domain-containing protein</fullName>
    </recommendedName>
</protein>
<name>A0A840EVW1_9ACTN</name>
<dbReference type="InterPro" id="IPR036873">
    <property type="entry name" value="Rhodanese-like_dom_sf"/>
</dbReference>
<dbReference type="SUPFAM" id="SSF52821">
    <property type="entry name" value="Rhodanese/Cell cycle control phosphatase"/>
    <property type="match status" value="1"/>
</dbReference>
<evidence type="ECO:0000259" key="1">
    <source>
        <dbReference type="PROSITE" id="PS50206"/>
    </source>
</evidence>
<dbReference type="RefSeq" id="WP_183369628.1">
    <property type="nucleotide sequence ID" value="NZ_BAABHL010000128.1"/>
</dbReference>
<reference evidence="2 3" key="1">
    <citation type="submission" date="2020-08" db="EMBL/GenBank/DDBJ databases">
        <title>Sequencing the genomes of 1000 actinobacteria strains.</title>
        <authorList>
            <person name="Klenk H.-P."/>
        </authorList>
    </citation>
    <scope>NUCLEOTIDE SEQUENCE [LARGE SCALE GENOMIC DNA]</scope>
    <source>
        <strain evidence="2 3">DSM 45298</strain>
    </source>
</reference>
<evidence type="ECO:0000313" key="2">
    <source>
        <dbReference type="EMBL" id="MBB4134464.1"/>
    </source>
</evidence>
<evidence type="ECO:0000313" key="3">
    <source>
        <dbReference type="Proteomes" id="UP000551501"/>
    </source>
</evidence>
<dbReference type="Proteomes" id="UP000551501">
    <property type="component" value="Unassembled WGS sequence"/>
</dbReference>
<dbReference type="InterPro" id="IPR001763">
    <property type="entry name" value="Rhodanese-like_dom"/>
</dbReference>
<sequence length="137" mass="14318">MTVAVAAPVSAPFVSVPLSVQPGEFRSVLAAGGVAVDLRDVASHRRSGALFGAVAVDSDQALDLLSPDSPWALRGATVDAQWVLVSDDGYDAEWLAWHLQARGVTGARFVVGGYRALRAHGVTGSVGDDGVQFYDPR</sequence>
<organism evidence="2 3">
    <name type="scientific">Gordonia humi</name>
    <dbReference type="NCBI Taxonomy" id="686429"/>
    <lineage>
        <taxon>Bacteria</taxon>
        <taxon>Bacillati</taxon>
        <taxon>Actinomycetota</taxon>
        <taxon>Actinomycetes</taxon>
        <taxon>Mycobacteriales</taxon>
        <taxon>Gordoniaceae</taxon>
        <taxon>Gordonia</taxon>
    </lineage>
</organism>
<gene>
    <name evidence="2" type="ORF">BKA16_001016</name>
</gene>
<dbReference type="AlphaFoldDB" id="A0A840EVW1"/>
<keyword evidence="3" id="KW-1185">Reference proteome</keyword>
<proteinExistence type="predicted"/>